<dbReference type="SUPFAM" id="SSF53474">
    <property type="entry name" value="alpha/beta-Hydrolases"/>
    <property type="match status" value="1"/>
</dbReference>
<dbReference type="STRING" id="642780.SAMN04488570_1037"/>
<dbReference type="EMBL" id="LT629757">
    <property type="protein sequence ID" value="SDS05734.1"/>
    <property type="molecule type" value="Genomic_DNA"/>
</dbReference>
<name>A0A1H1P3E9_9ACTN</name>
<dbReference type="InterPro" id="IPR000073">
    <property type="entry name" value="AB_hydrolase_1"/>
</dbReference>
<dbReference type="Pfam" id="PF12697">
    <property type="entry name" value="Abhydrolase_6"/>
    <property type="match status" value="1"/>
</dbReference>
<dbReference type="Gene3D" id="3.40.50.1820">
    <property type="entry name" value="alpha/beta hydrolase"/>
    <property type="match status" value="1"/>
</dbReference>
<dbReference type="PANTHER" id="PTHR43689:SF8">
    <property type="entry name" value="ALPHA_BETA-HYDROLASES SUPERFAMILY PROTEIN"/>
    <property type="match status" value="1"/>
</dbReference>
<reference evidence="3" key="1">
    <citation type="submission" date="2016-10" db="EMBL/GenBank/DDBJ databases">
        <authorList>
            <person name="Varghese N."/>
            <person name="Submissions S."/>
        </authorList>
    </citation>
    <scope>NUCLEOTIDE SEQUENCE [LARGE SCALE GENOMIC DNA]</scope>
    <source>
        <strain evidence="3">DSM 22127</strain>
    </source>
</reference>
<dbReference type="Proteomes" id="UP000198859">
    <property type="component" value="Chromosome I"/>
</dbReference>
<keyword evidence="2" id="KW-0378">Hydrolase</keyword>
<sequence>MLLVHGMWSSAATWWRVGPALESRGWQVEAATLPGHGGRPVGEGRTLGSLADDVREHHPGGRRLLVGHSLGAVVALEAAVADPSWAAGVVLVDPPGRSAGRRTRSLGRGRAQDAADARADPTAAVAALLHGHPTWSRRDARGVVQGLLQGDPALAVLPPLAWDLAALVAACPVPVAVIACPMGGSALAGPDREDVRRLVGGRLTELGLGHHVHLDEPAGLVAVVDAFGREVG</sequence>
<dbReference type="InterPro" id="IPR029058">
    <property type="entry name" value="AB_hydrolase_fold"/>
</dbReference>
<proteinExistence type="predicted"/>
<protein>
    <submittedName>
        <fullName evidence="2">Lysophospholipase, alpha-beta hydrolase superfamily</fullName>
    </submittedName>
</protein>
<feature type="domain" description="AB hydrolase-1" evidence="1">
    <location>
        <begin position="2"/>
        <end position="222"/>
    </location>
</feature>
<keyword evidence="3" id="KW-1185">Reference proteome</keyword>
<evidence type="ECO:0000313" key="3">
    <source>
        <dbReference type="Proteomes" id="UP000198859"/>
    </source>
</evidence>
<dbReference type="GO" id="GO:0016787">
    <property type="term" value="F:hydrolase activity"/>
    <property type="evidence" value="ECO:0007669"/>
    <property type="project" value="UniProtKB-KW"/>
</dbReference>
<organism evidence="2 3">
    <name type="scientific">Nocardioides scoriae</name>
    <dbReference type="NCBI Taxonomy" id="642780"/>
    <lineage>
        <taxon>Bacteria</taxon>
        <taxon>Bacillati</taxon>
        <taxon>Actinomycetota</taxon>
        <taxon>Actinomycetes</taxon>
        <taxon>Propionibacteriales</taxon>
        <taxon>Nocardioidaceae</taxon>
        <taxon>Nocardioides</taxon>
    </lineage>
</organism>
<evidence type="ECO:0000259" key="1">
    <source>
        <dbReference type="Pfam" id="PF12697"/>
    </source>
</evidence>
<accession>A0A1H1P3E9</accession>
<evidence type="ECO:0000313" key="2">
    <source>
        <dbReference type="EMBL" id="SDS05734.1"/>
    </source>
</evidence>
<dbReference type="PANTHER" id="PTHR43689">
    <property type="entry name" value="HYDROLASE"/>
    <property type="match status" value="1"/>
</dbReference>
<dbReference type="AlphaFoldDB" id="A0A1H1P3E9"/>
<gene>
    <name evidence="2" type="ORF">SAMN04488570_1037</name>
</gene>